<name>A0A1L7XTV4_9HELO</name>
<sequence>MASTADNAASRAARFTEQTRNMFRAILAENGIADTDDTILQQEMVMFFKLARLHRIKLGRPGDFADCPLSIDDDDDGGEDINSTVIKSAIPSLQRSPTSPPPTSHRSSLSPPLSFAPTSPPTSPSSPPSPPPIRSRISSRQTNPDGFDTVVSYAGMDGPNKRKRKRRLSEAQSEDSRCKSQIVPSIDGLGLIDSVDESRQPVEISAQRSLSQSLDMAVEGHAVPEDDTSTLDITDAPGQISQITHFLEGSMLEILRFEDAVDVMTSVLLKVAKIRIQVGKSGFQIINIGTTTNTAKIQKYTENDLAKKLFKKAIERIIKLGAGSVSIGLQKAWEEAFYWDIIKRHVETIDPLSLVADRGLAGGCTLQEKAAAAEFIALVGIGTCDENQRRCRLQIELRALEQANGNLSGKLDLLYASIAEILSIPESAWDNGSNTWYSDEEEASYKLTSSCIVISIESNPKRLTEDTYIESGTNKSFFVSIRPGVEKLVSVFLIVLVFPGDLLGIFFGKIRFSEHCNVAQAFEGPIPNLWLDYSQVTGTLNQMQVIHSGGAANVCLEWEGVNENVEAGPCKSWRVLVLAIRKIMPFEPLIRAAPSEKQFALH</sequence>
<evidence type="ECO:0000313" key="2">
    <source>
        <dbReference type="EMBL" id="CZR68459.1"/>
    </source>
</evidence>
<gene>
    <name evidence="2" type="ORF">PAC_18358</name>
</gene>
<organism evidence="2 3">
    <name type="scientific">Phialocephala subalpina</name>
    <dbReference type="NCBI Taxonomy" id="576137"/>
    <lineage>
        <taxon>Eukaryota</taxon>
        <taxon>Fungi</taxon>
        <taxon>Dikarya</taxon>
        <taxon>Ascomycota</taxon>
        <taxon>Pezizomycotina</taxon>
        <taxon>Leotiomycetes</taxon>
        <taxon>Helotiales</taxon>
        <taxon>Mollisiaceae</taxon>
        <taxon>Phialocephala</taxon>
        <taxon>Phialocephala fortinii species complex</taxon>
    </lineage>
</organism>
<evidence type="ECO:0000256" key="1">
    <source>
        <dbReference type="SAM" id="MobiDB-lite"/>
    </source>
</evidence>
<reference evidence="2 3" key="1">
    <citation type="submission" date="2016-03" db="EMBL/GenBank/DDBJ databases">
        <authorList>
            <person name="Ploux O."/>
        </authorList>
    </citation>
    <scope>NUCLEOTIDE SEQUENCE [LARGE SCALE GENOMIC DNA]</scope>
    <source>
        <strain evidence="2 3">UAMH 11012</strain>
    </source>
</reference>
<keyword evidence="3" id="KW-1185">Reference proteome</keyword>
<proteinExistence type="predicted"/>
<evidence type="ECO:0000313" key="3">
    <source>
        <dbReference type="Proteomes" id="UP000184330"/>
    </source>
</evidence>
<dbReference type="Proteomes" id="UP000184330">
    <property type="component" value="Unassembled WGS sequence"/>
</dbReference>
<dbReference type="EMBL" id="FJOG01000055">
    <property type="protein sequence ID" value="CZR68459.1"/>
    <property type="molecule type" value="Genomic_DNA"/>
</dbReference>
<dbReference type="AlphaFoldDB" id="A0A1L7XTV4"/>
<feature type="compositionally biased region" description="Low complexity" evidence="1">
    <location>
        <begin position="104"/>
        <end position="117"/>
    </location>
</feature>
<feature type="compositionally biased region" description="Pro residues" evidence="1">
    <location>
        <begin position="118"/>
        <end position="133"/>
    </location>
</feature>
<dbReference type="STRING" id="576137.A0A1L7XTV4"/>
<accession>A0A1L7XTV4</accession>
<feature type="region of interest" description="Disordered" evidence="1">
    <location>
        <begin position="87"/>
        <end position="179"/>
    </location>
</feature>
<protein>
    <submittedName>
        <fullName evidence="2">Uncharacterized protein</fullName>
    </submittedName>
</protein>
<dbReference type="OrthoDB" id="3547251at2759"/>